<accession>A0A8S4RN94</accession>
<feature type="compositionally biased region" description="Basic and acidic residues" evidence="1">
    <location>
        <begin position="1629"/>
        <end position="1644"/>
    </location>
</feature>
<dbReference type="Proteomes" id="UP000838756">
    <property type="component" value="Unassembled WGS sequence"/>
</dbReference>
<organism evidence="2 3">
    <name type="scientific">Pararge aegeria aegeria</name>
    <dbReference type="NCBI Taxonomy" id="348720"/>
    <lineage>
        <taxon>Eukaryota</taxon>
        <taxon>Metazoa</taxon>
        <taxon>Ecdysozoa</taxon>
        <taxon>Arthropoda</taxon>
        <taxon>Hexapoda</taxon>
        <taxon>Insecta</taxon>
        <taxon>Pterygota</taxon>
        <taxon>Neoptera</taxon>
        <taxon>Endopterygota</taxon>
        <taxon>Lepidoptera</taxon>
        <taxon>Glossata</taxon>
        <taxon>Ditrysia</taxon>
        <taxon>Papilionoidea</taxon>
        <taxon>Nymphalidae</taxon>
        <taxon>Satyrinae</taxon>
        <taxon>Satyrini</taxon>
        <taxon>Parargina</taxon>
        <taxon>Pararge</taxon>
    </lineage>
</organism>
<protein>
    <submittedName>
        <fullName evidence="2">Jg11340 protein</fullName>
    </submittedName>
</protein>
<evidence type="ECO:0000256" key="1">
    <source>
        <dbReference type="SAM" id="MobiDB-lite"/>
    </source>
</evidence>
<keyword evidence="3" id="KW-1185">Reference proteome</keyword>
<reference evidence="2" key="1">
    <citation type="submission" date="2022-03" db="EMBL/GenBank/DDBJ databases">
        <authorList>
            <person name="Lindestad O."/>
        </authorList>
    </citation>
    <scope>NUCLEOTIDE SEQUENCE</scope>
</reference>
<feature type="region of interest" description="Disordered" evidence="1">
    <location>
        <begin position="1873"/>
        <end position="1911"/>
    </location>
</feature>
<sequence>MDDDIEITLLENKQQSPSQQSDLNSADATVLYEGNNEPASIALAIEPCDDDAPEDKEPKEEEMAEITKTTTNNKPKGSTELDKFKRRLIRAIARFIRNNQAPTDEIWAELKKQTGCDCKLLWDRMRALTMKKLGRLFAAEDTLRNITQIAQLTVTDWLMYDLVLVHEKVDVIGQEDANPTAKESPEILEDLFAIVVIYNLEFLQGDNLTKAWFEATKDYNGTERQCSPMLLQRRWYQMKAKVREKFYHFWFSYKGDQRHLAAANEFKPTDLEMEIVKHFRYITTQQFATWEELIEQKRVALPEDFERLQLAKRRIFRTETGPDLEVIEPHVETIDLEQDTDSGESRDSTLVFEPKQNVNPGMVKIEKVDEISDDDDVHLLESVQIPLETNKHPESESDLGDSNAMTIDEQIPTVINIEEDISVVDDNHHLKKITTNAQNIGKAELLDKGDGSQDDFEMVMPRIVASTSIANIVNDYDKVIPKISDFIAAIEVEKPVDDAINHQINGILESVAENITNKNVFNVIPSSTLSASVNINTNLLVKNVIDSEIKSLYEKTKYKDDLNRLDSLDAHPSNINIFDGIELEDDGIEYIEEDDDLKEVQLKSFKIENTDDRDCGNIPTIDLKLLLTPLVYTKKLEDMDVFRFIEYNAVKDKRVIENAHIESKPVDRKSVKMEEISQERQTISDRDAFSDSESEHDSEVDLGPEIISSSSWLFRKLKKLSYNPIQLCKNPDFNTRLKRLNAGFYSSARNRCLLKECKPLTIDLHKSFEVKLHNNTMYLTGTMSTENKSDVLDESLYGNTVLHTAMPMEYSINNVMNDILGPAQPSATQLSTKPVTQDSHLVERKKVINLPDIAQIRRLNEKLLTAEVTPIQVANNTKPPVNIVSTQPNIHTLQNITTDVVNKGTESTTSTIPVHDCNGIFSNVSVTSNASSENDKSAGVIKNSGDACNVSLPCNNNFITITNKIKSLESQNNSNKLSKGTLLNRFNNQLFKSVKEPKKPVRLNHVEVSWNPKPKKFLIPQDILLTSDTVERILNVCKGETGVLTKNSKSPSKVNKTLRKQALKQKMKEESSLIKKKVQSKNEISEIYYDNEVTITSEQAPIENVCKDTGDTTIQKLTANVKKKKNIERIVKSNVLSKKIKYCCWAREKVVKLDSKKRSVKRHDCPRPLCNCCCRQVLVDKMFAIRVENEKQCQIEKEKIERAIRNNLSSTKTPPETSTETLQNTSKIYSQLSLKVSVGINTDYDMDFENSFAANLAELNSSSKFFNNESATSINVTYAPNINQANGQTQTLVNLMLLDKNSSSKNNEIFSNGSNSSNVIPIDPMIFENSNSTLSLKGSNLANVIPEKNVKVLDKNNSIFSLKKTNTSKIIQKSSHLLTVSLALNKNSPIVSSSQSSFNNVILKKNILVPDKNNPMYTYSPKILKKPISLTSDSATLGTDKSSVLLQEREEKLDKVLILTNDKAKNAYSRTPICLGKNKILLCSFEKAHLKEPPKVDDLSSNTNNNDTAQPTAPILALPDGVRIVVLPNKEVALSIDPGIELDSSQFAFLPNFMASIQLQLAENIRKCQVNPSENKDMSADPNNGTLTNCNGSKFQLGDGKIANNNNLNDAFAVSSIEQLKDNSQNVEDANKDKKACDLENSNDLKDTSKLNKKTILSDLMEMSGISAEDTHTTNNGSPTKQKAELYPTPIIERLQSQTTNQHNNKFINNPLFENPTVQTALTRCPELCVVFSYQELKYASENNAQFFKMDIETGVVVPINLVIKKQMSGRQSNQPYELSKFVIDLTDDPDDETINFEEKNTGTFEIEPPAEKQNDRAVPVKLFASTHPSILRRGKSLLVHSVSSNAKRKPLIKRKNMIKVIQVKHKEKQEIDSMASIDLDSDTEQKENDTAFGVNSGEIKSDDDSDSDDEPLAFKAKRIKESNEHTTELLNKTSEKVVDQVKTVDEVSQNTEIVSLNGSEVTEILAENQTANDISKNITDQASVNPNPELEPEEFEPNFDVNVPESSDEDCILGV</sequence>
<evidence type="ECO:0000313" key="2">
    <source>
        <dbReference type="EMBL" id="CAH2237663.1"/>
    </source>
</evidence>
<name>A0A8S4RN94_9NEOP</name>
<evidence type="ECO:0000313" key="3">
    <source>
        <dbReference type="Proteomes" id="UP000838756"/>
    </source>
</evidence>
<dbReference type="OrthoDB" id="7492362at2759"/>
<proteinExistence type="predicted"/>
<feature type="region of interest" description="Disordered" evidence="1">
    <location>
        <begin position="1989"/>
        <end position="2016"/>
    </location>
</feature>
<feature type="compositionally biased region" description="Acidic residues" evidence="1">
    <location>
        <begin position="1902"/>
        <end position="1911"/>
    </location>
</feature>
<gene>
    <name evidence="2" type="primary">jg11340</name>
    <name evidence="2" type="ORF">PAEG_LOCUS14910</name>
</gene>
<comment type="caution">
    <text evidence="2">The sequence shown here is derived from an EMBL/GenBank/DDBJ whole genome shotgun (WGS) entry which is preliminary data.</text>
</comment>
<feature type="region of interest" description="Disordered" evidence="1">
    <location>
        <begin position="1624"/>
        <end position="1644"/>
    </location>
</feature>
<feature type="region of interest" description="Disordered" evidence="1">
    <location>
        <begin position="670"/>
        <end position="700"/>
    </location>
</feature>
<feature type="compositionally biased region" description="Basic and acidic residues" evidence="1">
    <location>
        <begin position="670"/>
        <end position="699"/>
    </location>
</feature>
<feature type="region of interest" description="Disordered" evidence="1">
    <location>
        <begin position="46"/>
        <end position="65"/>
    </location>
</feature>
<dbReference type="EMBL" id="CAKXAJ010025284">
    <property type="protein sequence ID" value="CAH2237663.1"/>
    <property type="molecule type" value="Genomic_DNA"/>
</dbReference>
<feature type="compositionally biased region" description="Acidic residues" evidence="1">
    <location>
        <begin position="2007"/>
        <end position="2016"/>
    </location>
</feature>